<dbReference type="WBParaSite" id="EVEC_0000454601-mRNA-1">
    <property type="protein sequence ID" value="EVEC_0000454601-mRNA-1"/>
    <property type="gene ID" value="EVEC_0000454601"/>
</dbReference>
<sequence length="66" mass="7489">MTGKDGLFDRSGEKKRYEEQNFNVFDEEGGRVFIDVDNEALTWKACGAPVFEETTVKSWQLSGVIL</sequence>
<dbReference type="Proteomes" id="UP000274131">
    <property type="component" value="Unassembled WGS sequence"/>
</dbReference>
<gene>
    <name evidence="1" type="ORF">EVEC_LOCUS4254</name>
</gene>
<protein>
    <submittedName>
        <fullName evidence="3">Bulb-type lectin domain-containing protein</fullName>
    </submittedName>
</protein>
<dbReference type="EMBL" id="UXUI01007806">
    <property type="protein sequence ID" value="VDD89503.1"/>
    <property type="molecule type" value="Genomic_DNA"/>
</dbReference>
<name>A0A0N4V3C4_ENTVE</name>
<evidence type="ECO:0000313" key="3">
    <source>
        <dbReference type="WBParaSite" id="EVEC_0000454601-mRNA-1"/>
    </source>
</evidence>
<dbReference type="AlphaFoldDB" id="A0A0N4V3C4"/>
<evidence type="ECO:0000313" key="1">
    <source>
        <dbReference type="EMBL" id="VDD89503.1"/>
    </source>
</evidence>
<accession>A0A0N4V3C4</accession>
<reference evidence="1 2" key="2">
    <citation type="submission" date="2018-10" db="EMBL/GenBank/DDBJ databases">
        <authorList>
            <consortium name="Pathogen Informatics"/>
        </authorList>
    </citation>
    <scope>NUCLEOTIDE SEQUENCE [LARGE SCALE GENOMIC DNA]</scope>
</reference>
<proteinExistence type="predicted"/>
<reference evidence="3" key="1">
    <citation type="submission" date="2017-02" db="UniProtKB">
        <authorList>
            <consortium name="WormBaseParasite"/>
        </authorList>
    </citation>
    <scope>IDENTIFICATION</scope>
</reference>
<keyword evidence="2" id="KW-1185">Reference proteome</keyword>
<organism evidence="3">
    <name type="scientific">Enterobius vermicularis</name>
    <name type="common">Human pinworm</name>
    <dbReference type="NCBI Taxonomy" id="51028"/>
    <lineage>
        <taxon>Eukaryota</taxon>
        <taxon>Metazoa</taxon>
        <taxon>Ecdysozoa</taxon>
        <taxon>Nematoda</taxon>
        <taxon>Chromadorea</taxon>
        <taxon>Rhabditida</taxon>
        <taxon>Spirurina</taxon>
        <taxon>Oxyuridomorpha</taxon>
        <taxon>Oxyuroidea</taxon>
        <taxon>Oxyuridae</taxon>
        <taxon>Enterobius</taxon>
    </lineage>
</organism>
<evidence type="ECO:0000313" key="2">
    <source>
        <dbReference type="Proteomes" id="UP000274131"/>
    </source>
</evidence>